<dbReference type="SMART" id="SM00239">
    <property type="entry name" value="C2"/>
    <property type="match status" value="1"/>
</dbReference>
<dbReference type="GeneID" id="115398507"/>
<evidence type="ECO:0000259" key="3">
    <source>
        <dbReference type="PROSITE" id="PS50004"/>
    </source>
</evidence>
<dbReference type="Pfam" id="PF00168">
    <property type="entry name" value="C2"/>
    <property type="match status" value="1"/>
</dbReference>
<dbReference type="GO" id="GO:0016020">
    <property type="term" value="C:membrane"/>
    <property type="evidence" value="ECO:0007669"/>
    <property type="project" value="TreeGrafter"/>
</dbReference>
<keyword evidence="5" id="KW-1185">Reference proteome</keyword>
<gene>
    <name evidence="4" type="primary">LOC115398507</name>
</gene>
<dbReference type="InterPro" id="IPR052784">
    <property type="entry name" value="Perforin-1_pore-forming"/>
</dbReference>
<dbReference type="Proteomes" id="UP000472267">
    <property type="component" value="Chromosome 12"/>
</dbReference>
<evidence type="ECO:0000256" key="2">
    <source>
        <dbReference type="SAM" id="SignalP"/>
    </source>
</evidence>
<dbReference type="InterPro" id="IPR035892">
    <property type="entry name" value="C2_domain_sf"/>
</dbReference>
<dbReference type="SUPFAM" id="SSF49562">
    <property type="entry name" value="C2 domain (Calcium/lipid-binding domain, CaLB)"/>
    <property type="match status" value="1"/>
</dbReference>
<dbReference type="GO" id="GO:0001771">
    <property type="term" value="P:immunological synapse formation"/>
    <property type="evidence" value="ECO:0007669"/>
    <property type="project" value="TreeGrafter"/>
</dbReference>
<proteinExistence type="predicted"/>
<dbReference type="PROSITE" id="PS50004">
    <property type="entry name" value="C2"/>
    <property type="match status" value="1"/>
</dbReference>
<feature type="signal peptide" evidence="2">
    <location>
        <begin position="1"/>
        <end position="20"/>
    </location>
</feature>
<dbReference type="PANTHER" id="PTHR46096">
    <property type="entry name" value="PERFORIN-1"/>
    <property type="match status" value="1"/>
</dbReference>
<reference evidence="4" key="3">
    <citation type="submission" date="2025-09" db="UniProtKB">
        <authorList>
            <consortium name="Ensembl"/>
        </authorList>
    </citation>
    <scope>IDENTIFICATION</scope>
</reference>
<dbReference type="GO" id="GO:0022829">
    <property type="term" value="F:wide pore channel activity"/>
    <property type="evidence" value="ECO:0007669"/>
    <property type="project" value="TreeGrafter"/>
</dbReference>
<keyword evidence="1 2" id="KW-0732">Signal</keyword>
<sequence>MASGLHFLLLLLLCSVSSEARLRIFEISASDLPSDIFGITDAYIKVSVGSQSLGQTKVKDNQVNPWWEEEFYYSYAQQDDVLRLEVHDEDTFFDDLLGICSRQLQYGTHRFDCFLEEKGVLHYSYTLDSQ</sequence>
<protein>
    <submittedName>
        <fullName evidence="4">Probable ADP-ribosylation factor GTPase-activating protein AGD13</fullName>
    </submittedName>
</protein>
<organism evidence="4 5">
    <name type="scientific">Salarias fasciatus</name>
    <name type="common">Jewelled blenny</name>
    <name type="synonym">Blennius fasciatus</name>
    <dbReference type="NCBI Taxonomy" id="181472"/>
    <lineage>
        <taxon>Eukaryota</taxon>
        <taxon>Metazoa</taxon>
        <taxon>Chordata</taxon>
        <taxon>Craniata</taxon>
        <taxon>Vertebrata</taxon>
        <taxon>Euteleostomi</taxon>
        <taxon>Actinopterygii</taxon>
        <taxon>Neopterygii</taxon>
        <taxon>Teleostei</taxon>
        <taxon>Neoteleostei</taxon>
        <taxon>Acanthomorphata</taxon>
        <taxon>Ovalentaria</taxon>
        <taxon>Blenniimorphae</taxon>
        <taxon>Blenniiformes</taxon>
        <taxon>Blennioidei</taxon>
        <taxon>Blenniidae</taxon>
        <taxon>Salariinae</taxon>
        <taxon>Salarias</taxon>
    </lineage>
</organism>
<dbReference type="OMA" id="QVNPWWE"/>
<dbReference type="InParanoid" id="A0A672FR65"/>
<dbReference type="AlphaFoldDB" id="A0A672FR65"/>
<dbReference type="InterPro" id="IPR000008">
    <property type="entry name" value="C2_dom"/>
</dbReference>
<dbReference type="OrthoDB" id="73919at2759"/>
<reference evidence="4" key="2">
    <citation type="submission" date="2025-08" db="UniProtKB">
        <authorList>
            <consortium name="Ensembl"/>
        </authorList>
    </citation>
    <scope>IDENTIFICATION</scope>
</reference>
<feature type="chain" id="PRO_5025358572" evidence="2">
    <location>
        <begin position="21"/>
        <end position="130"/>
    </location>
</feature>
<feature type="domain" description="C2" evidence="3">
    <location>
        <begin position="2"/>
        <end position="125"/>
    </location>
</feature>
<dbReference type="GO" id="GO:0051607">
    <property type="term" value="P:defense response to virus"/>
    <property type="evidence" value="ECO:0007669"/>
    <property type="project" value="TreeGrafter"/>
</dbReference>
<evidence type="ECO:0000313" key="4">
    <source>
        <dbReference type="Ensembl" id="ENSSFAP00005001079.1"/>
    </source>
</evidence>
<evidence type="ECO:0000256" key="1">
    <source>
        <dbReference type="ARBA" id="ARBA00022729"/>
    </source>
</evidence>
<dbReference type="Gene3D" id="2.60.40.150">
    <property type="entry name" value="C2 domain"/>
    <property type="match status" value="1"/>
</dbReference>
<reference evidence="4" key="1">
    <citation type="submission" date="2019-06" db="EMBL/GenBank/DDBJ databases">
        <authorList>
            <consortium name="Wellcome Sanger Institute Data Sharing"/>
        </authorList>
    </citation>
    <scope>NUCLEOTIDE SEQUENCE [LARGE SCALE GENOMIC DNA]</scope>
</reference>
<dbReference type="Ensembl" id="ENSSFAT00005001136.1">
    <property type="protein sequence ID" value="ENSSFAP00005001079.1"/>
    <property type="gene ID" value="ENSSFAG00005000783.1"/>
</dbReference>
<evidence type="ECO:0000313" key="5">
    <source>
        <dbReference type="Proteomes" id="UP000472267"/>
    </source>
</evidence>
<dbReference type="PANTHER" id="PTHR46096:SF3">
    <property type="entry name" value="PERFORIN-1"/>
    <property type="match status" value="1"/>
</dbReference>
<dbReference type="FunCoup" id="A0A672FR65">
    <property type="interactions" value="1"/>
</dbReference>
<name>A0A672FR65_SALFA</name>
<dbReference type="RefSeq" id="XP_029961172.1">
    <property type="nucleotide sequence ID" value="XM_030105312.1"/>
</dbReference>
<accession>A0A672FR65</accession>
<dbReference type="GO" id="GO:0001913">
    <property type="term" value="P:T cell mediated cytotoxicity"/>
    <property type="evidence" value="ECO:0007669"/>
    <property type="project" value="TreeGrafter"/>
</dbReference>